<accession>A0AAV7KD78</accession>
<reference evidence="2 3" key="1">
    <citation type="journal article" date="2023" name="BMC Biol.">
        <title>The compact genome of the sponge Oopsacas minuta (Hexactinellida) is lacking key metazoan core genes.</title>
        <authorList>
            <person name="Santini S."/>
            <person name="Schenkelaars Q."/>
            <person name="Jourda C."/>
            <person name="Duchesne M."/>
            <person name="Belahbib H."/>
            <person name="Rocher C."/>
            <person name="Selva M."/>
            <person name="Riesgo A."/>
            <person name="Vervoort M."/>
            <person name="Leys S.P."/>
            <person name="Kodjabachian L."/>
            <person name="Le Bivic A."/>
            <person name="Borchiellini C."/>
            <person name="Claverie J.M."/>
            <person name="Renard E."/>
        </authorList>
    </citation>
    <scope>NUCLEOTIDE SEQUENCE [LARGE SCALE GENOMIC DNA]</scope>
    <source>
        <strain evidence="2">SPO-2</strain>
    </source>
</reference>
<dbReference type="PANTHER" id="PTHR37984:SF5">
    <property type="entry name" value="PROTEIN NYNRIN-LIKE"/>
    <property type="match status" value="1"/>
</dbReference>
<proteinExistence type="predicted"/>
<dbReference type="FunFam" id="1.10.340.70:FF:000001">
    <property type="entry name" value="Retrovirus-related Pol polyprotein from transposon gypsy-like Protein"/>
    <property type="match status" value="1"/>
</dbReference>
<dbReference type="Proteomes" id="UP001165289">
    <property type="component" value="Unassembled WGS sequence"/>
</dbReference>
<feature type="domain" description="Integrase zinc-binding" evidence="1">
    <location>
        <begin position="98"/>
        <end position="148"/>
    </location>
</feature>
<dbReference type="Pfam" id="PF17921">
    <property type="entry name" value="Integrase_H2C2"/>
    <property type="match status" value="1"/>
</dbReference>
<evidence type="ECO:0000259" key="1">
    <source>
        <dbReference type="Pfam" id="PF17921"/>
    </source>
</evidence>
<dbReference type="Gene3D" id="3.30.420.10">
    <property type="entry name" value="Ribonuclease H-like superfamily/Ribonuclease H"/>
    <property type="match status" value="1"/>
</dbReference>
<evidence type="ECO:0000313" key="3">
    <source>
        <dbReference type="Proteomes" id="UP001165289"/>
    </source>
</evidence>
<dbReference type="InterPro" id="IPR012337">
    <property type="entry name" value="RNaseH-like_sf"/>
</dbReference>
<dbReference type="InterPro" id="IPR041588">
    <property type="entry name" value="Integrase_H2C2"/>
</dbReference>
<dbReference type="EMBL" id="JAKMXF010000059">
    <property type="protein sequence ID" value="KAI6659467.1"/>
    <property type="molecule type" value="Genomic_DNA"/>
</dbReference>
<dbReference type="PANTHER" id="PTHR37984">
    <property type="entry name" value="PROTEIN CBG26694"/>
    <property type="match status" value="1"/>
</dbReference>
<gene>
    <name evidence="2" type="ORF">LOD99_10768</name>
</gene>
<dbReference type="InterPro" id="IPR050951">
    <property type="entry name" value="Retrovirus_Pol_polyprotein"/>
</dbReference>
<evidence type="ECO:0000313" key="2">
    <source>
        <dbReference type="EMBL" id="KAI6659467.1"/>
    </source>
</evidence>
<name>A0AAV7KD78_9METZ</name>
<keyword evidence="3" id="KW-1185">Reference proteome</keyword>
<comment type="caution">
    <text evidence="2">The sequence shown here is derived from an EMBL/GenBank/DDBJ whole genome shotgun (WGS) entry which is preliminary data.</text>
</comment>
<dbReference type="SUPFAM" id="SSF53098">
    <property type="entry name" value="Ribonuclease H-like"/>
    <property type="match status" value="1"/>
</dbReference>
<protein>
    <recommendedName>
        <fullName evidence="1">Integrase zinc-binding domain-containing protein</fullName>
    </recommendedName>
</protein>
<dbReference type="Gene3D" id="1.10.340.70">
    <property type="match status" value="1"/>
</dbReference>
<dbReference type="GO" id="GO:0003676">
    <property type="term" value="F:nucleic acid binding"/>
    <property type="evidence" value="ECO:0007669"/>
    <property type="project" value="InterPro"/>
</dbReference>
<dbReference type="AlphaFoldDB" id="A0AAV7KD78"/>
<organism evidence="2 3">
    <name type="scientific">Oopsacas minuta</name>
    <dbReference type="NCBI Taxonomy" id="111878"/>
    <lineage>
        <taxon>Eukaryota</taxon>
        <taxon>Metazoa</taxon>
        <taxon>Porifera</taxon>
        <taxon>Hexactinellida</taxon>
        <taxon>Hexasterophora</taxon>
        <taxon>Lyssacinosida</taxon>
        <taxon>Leucopsacidae</taxon>
        <taxon>Oopsacas</taxon>
    </lineage>
</organism>
<dbReference type="InterPro" id="IPR036397">
    <property type="entry name" value="RNaseH_sf"/>
</dbReference>
<sequence length="313" mass="35504">MTSSMSLITLIDCNYPERKFLFAQQMVLLLYLGIHSAFRAWVKTVNPVSKDNHCMIHRYALASTTLPSDLKLVLDDVATMVINSGNNSRSLEVVCSDQVSDIIRRYHDSAAHPGINTTIKSIKHEYFWPGMSKDARNYVQSCRNCQLTAALPPQPQRELQPSPPPTNPGSTSLLIWSVICKRILKGLSRFSPQTKADNRETTAYHPQSNGLVEAHNKIIKTKFHEMLVETGAEWPSKLHAAVLAANTCWKKSTDYSPFYLMYGREANCSLLLTILTCFILRRRKNSTIYNCKLLAMKKMMIHSLQNLNILMVR</sequence>